<dbReference type="EMBL" id="JAANIC010001552">
    <property type="protein sequence ID" value="KAG5346547.1"/>
    <property type="molecule type" value="Genomic_DNA"/>
</dbReference>
<feature type="domain" description="tRNA synthetases class I catalytic" evidence="12">
    <location>
        <begin position="39"/>
        <end position="446"/>
    </location>
</feature>
<dbReference type="GO" id="GO:0006423">
    <property type="term" value="P:cysteinyl-tRNA aminoacylation"/>
    <property type="evidence" value="ECO:0007669"/>
    <property type="project" value="InterPro"/>
</dbReference>
<evidence type="ECO:0000256" key="1">
    <source>
        <dbReference type="ARBA" id="ARBA00001947"/>
    </source>
</evidence>
<sequence>KLEMAKRTQPAWHLPDRKDAMVLRLYNSLTREKEIFVPQFGNRVLWYSCGPTVYDASHMGHARSYISFDILRRVLSDYFGYDVLYVMNITDIDDKIIKRARQNYLYEKYVEENHSLNSILDDVKEVMSNFENVVRTTSSADKKCMLEQMLYKITRAIEDLQKAVKEKDEKKIIKFQDVLLKEAKDPLADWLDKIKGSTITEHSIFNKISKHWEAEFHKDMDALNILKPNVLTRVSEYVGEIITFIQQIIDNGYAYESNGSVYFDVDKFDKQEKHSYAKLVPEAYGDTSSLEEGEGDLSTTADKLSEKKSVTDFALWKCSKAGEPWWESPWGRGRPGWHIECSVMASVICGESLDIHTGGVDLKFPHHDNELAQAEACFNNSHWVRYFLHSGHLTIAGCKMSKSLKNFVTIQDALKKYSSRQLRLAFLLHSWKDTLDYSDNTMNMAVQYEKFLNEFFLNIKCKIRSLGTNTTTIDSFIKWSNLEVKLNEKFYLAKHSIHKALCDNIDTRTVLNLIRELVTNCNVYMSQSKNPNLLLLRDIAVYITKMFTIFGAVSSSYNSIGFPINDEIVNTNVEETVMPYVEILVNFREKVRNCAKTLKAKDILQECDQLRDDILLNVGVRLEDSNEGECKVKLVNREELLKEKEIKKKLELEKTLEKEKIKAETAAVAAAKEAQKRISPSDMFRLEKDKYSQFDDKGLPTHDAEGKEISKSLFKKLQKLQQAQEKKYNEYLASTQNGCL</sequence>
<evidence type="ECO:0000256" key="4">
    <source>
        <dbReference type="ARBA" id="ARBA00022723"/>
    </source>
</evidence>
<dbReference type="Proteomes" id="UP000669903">
    <property type="component" value="Unassembled WGS sequence"/>
</dbReference>
<protein>
    <recommendedName>
        <fullName evidence="11">Cysteine--tRNA ligase, cytoplasmic</fullName>
        <ecNumber evidence="2">6.1.1.16</ecNumber>
    </recommendedName>
    <alternativeName>
        <fullName evidence="10">Cysteinyl-tRNA synthetase</fullName>
    </alternativeName>
</protein>
<keyword evidence="6" id="KW-0862">Zinc</keyword>
<dbReference type="Gene3D" id="3.40.50.620">
    <property type="entry name" value="HUPs"/>
    <property type="match status" value="2"/>
</dbReference>
<dbReference type="CDD" id="cd00672">
    <property type="entry name" value="CysRS_core"/>
    <property type="match status" value="1"/>
</dbReference>
<keyword evidence="14" id="KW-1185">Reference proteome</keyword>
<evidence type="ECO:0000256" key="8">
    <source>
        <dbReference type="ARBA" id="ARBA00022917"/>
    </source>
</evidence>
<comment type="caution">
    <text evidence="13">The sequence shown here is derived from an EMBL/GenBank/DDBJ whole genome shotgun (WGS) entry which is preliminary data.</text>
</comment>
<dbReference type="InterPro" id="IPR009080">
    <property type="entry name" value="tRNAsynth_Ia_anticodon-bd"/>
</dbReference>
<evidence type="ECO:0000256" key="5">
    <source>
        <dbReference type="ARBA" id="ARBA00022741"/>
    </source>
</evidence>
<evidence type="ECO:0000256" key="6">
    <source>
        <dbReference type="ARBA" id="ARBA00022833"/>
    </source>
</evidence>
<dbReference type="EC" id="6.1.1.16" evidence="2"/>
<evidence type="ECO:0000256" key="9">
    <source>
        <dbReference type="ARBA" id="ARBA00023146"/>
    </source>
</evidence>
<accession>A0A836G871</accession>
<name>A0A836G871_9HYME</name>
<dbReference type="GO" id="GO:0046872">
    <property type="term" value="F:metal ion binding"/>
    <property type="evidence" value="ECO:0007669"/>
    <property type="project" value="UniProtKB-KW"/>
</dbReference>
<evidence type="ECO:0000313" key="13">
    <source>
        <dbReference type="EMBL" id="KAG5346547.1"/>
    </source>
</evidence>
<dbReference type="SUPFAM" id="SSF52374">
    <property type="entry name" value="Nucleotidylyl transferase"/>
    <property type="match status" value="1"/>
</dbReference>
<dbReference type="InterPro" id="IPR024909">
    <property type="entry name" value="Cys-tRNA/MSH_ligase"/>
</dbReference>
<dbReference type="PANTHER" id="PTHR10890:SF3">
    <property type="entry name" value="CYSTEINE--TRNA LIGASE, CYTOPLASMIC"/>
    <property type="match status" value="1"/>
</dbReference>
<dbReference type="GO" id="GO:0004817">
    <property type="term" value="F:cysteine-tRNA ligase activity"/>
    <property type="evidence" value="ECO:0007669"/>
    <property type="project" value="UniProtKB-EC"/>
</dbReference>
<proteinExistence type="inferred from homology"/>
<dbReference type="AlphaFoldDB" id="A0A836G871"/>
<dbReference type="GO" id="GO:0005524">
    <property type="term" value="F:ATP binding"/>
    <property type="evidence" value="ECO:0007669"/>
    <property type="project" value="UniProtKB-KW"/>
</dbReference>
<evidence type="ECO:0000313" key="14">
    <source>
        <dbReference type="Proteomes" id="UP000669903"/>
    </source>
</evidence>
<dbReference type="InterPro" id="IPR015803">
    <property type="entry name" value="Cys-tRNA-ligase"/>
</dbReference>
<keyword evidence="8" id="KW-0648">Protein biosynthesis</keyword>
<dbReference type="InterPro" id="IPR032678">
    <property type="entry name" value="tRNA-synt_1_cat_dom"/>
</dbReference>
<dbReference type="Gene3D" id="1.20.120.1910">
    <property type="entry name" value="Cysteine-tRNA ligase, C-terminal anti-codon recognition domain"/>
    <property type="match status" value="1"/>
</dbReference>
<keyword evidence="7" id="KW-0067">ATP-binding</keyword>
<reference evidence="13" key="1">
    <citation type="submission" date="2020-03" db="EMBL/GenBank/DDBJ databases">
        <title>Relaxed selection underlies rapid genomic changes in the transitions from sociality to social parasitism in ants.</title>
        <authorList>
            <person name="Bi X."/>
        </authorList>
    </citation>
    <scope>NUCLEOTIDE SEQUENCE</scope>
    <source>
        <strain evidence="13">BGI-DK2014a</strain>
        <tissue evidence="13">Whole body</tissue>
    </source>
</reference>
<evidence type="ECO:0000256" key="2">
    <source>
        <dbReference type="ARBA" id="ARBA00012832"/>
    </source>
</evidence>
<organism evidence="13 14">
    <name type="scientific">Acromyrmex charruanus</name>
    <dbReference type="NCBI Taxonomy" id="2715315"/>
    <lineage>
        <taxon>Eukaryota</taxon>
        <taxon>Metazoa</taxon>
        <taxon>Ecdysozoa</taxon>
        <taxon>Arthropoda</taxon>
        <taxon>Hexapoda</taxon>
        <taxon>Insecta</taxon>
        <taxon>Pterygota</taxon>
        <taxon>Neoptera</taxon>
        <taxon>Endopterygota</taxon>
        <taxon>Hymenoptera</taxon>
        <taxon>Apocrita</taxon>
        <taxon>Aculeata</taxon>
        <taxon>Formicoidea</taxon>
        <taxon>Formicidae</taxon>
        <taxon>Myrmicinae</taxon>
        <taxon>Acromyrmex</taxon>
    </lineage>
</organism>
<evidence type="ECO:0000259" key="12">
    <source>
        <dbReference type="Pfam" id="PF01406"/>
    </source>
</evidence>
<keyword evidence="5" id="KW-0547">Nucleotide-binding</keyword>
<dbReference type="PRINTS" id="PR00983">
    <property type="entry name" value="TRNASYNTHCYS"/>
</dbReference>
<evidence type="ECO:0000256" key="10">
    <source>
        <dbReference type="ARBA" id="ARBA00031499"/>
    </source>
</evidence>
<dbReference type="Pfam" id="PF01406">
    <property type="entry name" value="tRNA-synt_1e"/>
    <property type="match status" value="1"/>
</dbReference>
<dbReference type="HAMAP" id="MF_00041">
    <property type="entry name" value="Cys_tRNA_synth"/>
    <property type="match status" value="1"/>
</dbReference>
<evidence type="ECO:0000256" key="3">
    <source>
        <dbReference type="ARBA" id="ARBA00022598"/>
    </source>
</evidence>
<dbReference type="InterPro" id="IPR014729">
    <property type="entry name" value="Rossmann-like_a/b/a_fold"/>
</dbReference>
<dbReference type="NCBIfam" id="TIGR00435">
    <property type="entry name" value="cysS"/>
    <property type="match status" value="1"/>
</dbReference>
<evidence type="ECO:0000256" key="11">
    <source>
        <dbReference type="ARBA" id="ARBA00039362"/>
    </source>
</evidence>
<evidence type="ECO:0000256" key="7">
    <source>
        <dbReference type="ARBA" id="ARBA00022840"/>
    </source>
</evidence>
<comment type="cofactor">
    <cofactor evidence="1">
        <name>Zn(2+)</name>
        <dbReference type="ChEBI" id="CHEBI:29105"/>
    </cofactor>
</comment>
<dbReference type="PANTHER" id="PTHR10890">
    <property type="entry name" value="CYSTEINYL-TRNA SYNTHETASE"/>
    <property type="match status" value="1"/>
</dbReference>
<keyword evidence="9" id="KW-0030">Aminoacyl-tRNA synthetase</keyword>
<keyword evidence="3" id="KW-0436">Ligase</keyword>
<dbReference type="GO" id="GO:0005737">
    <property type="term" value="C:cytoplasm"/>
    <property type="evidence" value="ECO:0007669"/>
    <property type="project" value="TreeGrafter"/>
</dbReference>
<gene>
    <name evidence="13" type="primary">Cars</name>
    <name evidence="13" type="ORF">G6Z76_0009164</name>
</gene>
<feature type="non-terminal residue" evidence="13">
    <location>
        <position position="740"/>
    </location>
</feature>
<dbReference type="SUPFAM" id="SSF47323">
    <property type="entry name" value="Anticodon-binding domain of a subclass of class I aminoacyl-tRNA synthetases"/>
    <property type="match status" value="1"/>
</dbReference>
<feature type="non-terminal residue" evidence="13">
    <location>
        <position position="1"/>
    </location>
</feature>
<keyword evidence="4" id="KW-0479">Metal-binding</keyword>